<name>A0A0W0E951_CANGB</name>
<gene>
    <name evidence="4" type="ORF">AO440_002225</name>
</gene>
<dbReference type="AlphaFoldDB" id="A0A0W0E951"/>
<evidence type="ECO:0000259" key="3">
    <source>
        <dbReference type="SMART" id="SM01042"/>
    </source>
</evidence>
<dbReference type="VEuPathDB" id="FungiDB:GWK60_H07667"/>
<feature type="transmembrane region" description="Helical" evidence="2">
    <location>
        <begin position="150"/>
        <end position="171"/>
    </location>
</feature>
<dbReference type="InterPro" id="IPR040202">
    <property type="entry name" value="Brl1/Brr6"/>
</dbReference>
<evidence type="ECO:0000256" key="1">
    <source>
        <dbReference type="SAM" id="MobiDB-lite"/>
    </source>
</evidence>
<dbReference type="EMBL" id="LLZZ01000116">
    <property type="protein sequence ID" value="KTB04710.1"/>
    <property type="molecule type" value="Genomic_DNA"/>
</dbReference>
<reference evidence="4 5" key="1">
    <citation type="submission" date="2015-10" db="EMBL/GenBank/DDBJ databases">
        <title>Draft genomes sequences of Candida glabrata isolates 1A, 1B, 2A, 2B, 3A and 3B.</title>
        <authorList>
            <person name="Haavelsrud O.E."/>
            <person name="Gaustad P."/>
        </authorList>
    </citation>
    <scope>NUCLEOTIDE SEQUENCE [LARGE SCALE GENOMIC DNA]</scope>
    <source>
        <strain evidence="4">910700640</strain>
    </source>
</reference>
<evidence type="ECO:0000313" key="5">
    <source>
        <dbReference type="Proteomes" id="UP000054886"/>
    </source>
</evidence>
<keyword evidence="2" id="KW-0472">Membrane</keyword>
<dbReference type="VEuPathDB" id="FungiDB:CAGL0H07689g"/>
<dbReference type="VEuPathDB" id="FungiDB:GVI51_H07601"/>
<dbReference type="PANTHER" id="PTHR28136">
    <property type="entry name" value="NUCLEUS EXPORT PROTEIN BRR6"/>
    <property type="match status" value="1"/>
</dbReference>
<protein>
    <submittedName>
        <fullName evidence="4">Nucleus export protein BRR6</fullName>
    </submittedName>
</protein>
<keyword evidence="2" id="KW-0812">Transmembrane</keyword>
<feature type="region of interest" description="Disordered" evidence="1">
    <location>
        <begin position="1"/>
        <end position="23"/>
    </location>
</feature>
<dbReference type="GO" id="GO:0055088">
    <property type="term" value="P:lipid homeostasis"/>
    <property type="evidence" value="ECO:0007669"/>
    <property type="project" value="InterPro"/>
</dbReference>
<dbReference type="InterPro" id="IPR018767">
    <property type="entry name" value="Brl1/Brr6_dom"/>
</dbReference>
<accession>A0A0W0E951</accession>
<dbReference type="VEuPathDB" id="FungiDB:B1J91_H07689g"/>
<dbReference type="PANTHER" id="PTHR28136:SF5">
    <property type="entry name" value="NUCLEUS EXPORT PROTEIN BRR6"/>
    <property type="match status" value="1"/>
</dbReference>
<comment type="caution">
    <text evidence="4">The sequence shown here is derived from an EMBL/GenBank/DDBJ whole genome shotgun (WGS) entry which is preliminary data.</text>
</comment>
<feature type="domain" description="Brl1/Brr6" evidence="3">
    <location>
        <begin position="32"/>
        <end position="172"/>
    </location>
</feature>
<dbReference type="SMART" id="SM01042">
    <property type="entry name" value="Brr6_like_C_C"/>
    <property type="match status" value="1"/>
</dbReference>
<dbReference type="Proteomes" id="UP000054886">
    <property type="component" value="Unassembled WGS sequence"/>
</dbReference>
<organism evidence="4 5">
    <name type="scientific">Candida glabrata</name>
    <name type="common">Yeast</name>
    <name type="synonym">Torulopsis glabrata</name>
    <dbReference type="NCBI Taxonomy" id="5478"/>
    <lineage>
        <taxon>Eukaryota</taxon>
        <taxon>Fungi</taxon>
        <taxon>Dikarya</taxon>
        <taxon>Ascomycota</taxon>
        <taxon>Saccharomycotina</taxon>
        <taxon>Saccharomycetes</taxon>
        <taxon>Saccharomycetales</taxon>
        <taxon>Saccharomycetaceae</taxon>
        <taxon>Nakaseomyces</taxon>
    </lineage>
</organism>
<feature type="transmembrane region" description="Helical" evidence="2">
    <location>
        <begin position="36"/>
        <end position="56"/>
    </location>
</feature>
<evidence type="ECO:0000256" key="2">
    <source>
        <dbReference type="SAM" id="Phobius"/>
    </source>
</evidence>
<dbReference type="GO" id="GO:0031965">
    <property type="term" value="C:nuclear membrane"/>
    <property type="evidence" value="ECO:0007669"/>
    <property type="project" value="InterPro"/>
</dbReference>
<proteinExistence type="predicted"/>
<dbReference type="Pfam" id="PF10104">
    <property type="entry name" value="Brr6_like_C_C"/>
    <property type="match status" value="1"/>
</dbReference>
<dbReference type="GO" id="GO:0006998">
    <property type="term" value="P:nuclear envelope organization"/>
    <property type="evidence" value="ECO:0007669"/>
    <property type="project" value="InterPro"/>
</dbReference>
<feature type="compositionally biased region" description="Basic and acidic residues" evidence="1">
    <location>
        <begin position="1"/>
        <end position="11"/>
    </location>
</feature>
<sequence length="179" mass="20100">MPLAELDKSCDSKGTPFHGSTKKNGNARRGILNKPVYLIACMVVAIGCICLIIAFMKEIRKDVDVKLEIEMLQHLRKIDQCKYNYQINECDPGVRVRALDKLCEEWYECMTVGDALSKNSKFTKKRAALWAETLGEILNAFINSIKIKTWGLLMISITMSILAINVSAAVIKNLTNSEQ</sequence>
<keyword evidence="2" id="KW-1133">Transmembrane helix</keyword>
<evidence type="ECO:0000313" key="4">
    <source>
        <dbReference type="EMBL" id="KTB04710.1"/>
    </source>
</evidence>